<evidence type="ECO:0000313" key="2">
    <source>
        <dbReference type="EMBL" id="MBS9479292.1"/>
    </source>
</evidence>
<dbReference type="Pfam" id="PF10135">
    <property type="entry name" value="Rod-binding"/>
    <property type="match status" value="1"/>
</dbReference>
<dbReference type="RefSeq" id="WP_213757263.1">
    <property type="nucleotide sequence ID" value="NZ_JAHCQH010000025.1"/>
</dbReference>
<evidence type="ECO:0000313" key="3">
    <source>
        <dbReference type="Proteomes" id="UP001166585"/>
    </source>
</evidence>
<dbReference type="InterPro" id="IPR019301">
    <property type="entry name" value="Flagellar_prot_FlgJ_N"/>
</dbReference>
<reference evidence="2" key="1">
    <citation type="submission" date="2021-05" db="EMBL/GenBank/DDBJ databases">
        <authorList>
            <person name="Sun Q."/>
            <person name="Inoue M."/>
        </authorList>
    </citation>
    <scope>NUCLEOTIDE SEQUENCE</scope>
    <source>
        <strain evidence="2">VKM B-3255</strain>
    </source>
</reference>
<gene>
    <name evidence="2" type="ORF">KIP89_19465</name>
</gene>
<accession>A0ABS5RG17</accession>
<dbReference type="EMBL" id="JAHCQH010000025">
    <property type="protein sequence ID" value="MBS9479292.1"/>
    <property type="molecule type" value="Genomic_DNA"/>
</dbReference>
<comment type="caution">
    <text evidence="2">The sequence shown here is derived from an EMBL/GenBank/DDBJ whole genome shotgun (WGS) entry which is preliminary data.</text>
</comment>
<feature type="domain" description="Flagellar protein FlgJ N-terminal" evidence="1">
    <location>
        <begin position="119"/>
        <end position="154"/>
    </location>
</feature>
<proteinExistence type="predicted"/>
<keyword evidence="3" id="KW-1185">Reference proteome</keyword>
<protein>
    <submittedName>
        <fullName evidence="2">Rod-binding protein</fullName>
    </submittedName>
</protein>
<sequence>MSIQLPSDLILDVVKAADPQKSQAMATRLRQASAAAPTTASTTALSFDDALSETAPAIAPAAIPMEGRSPLAASSSLALRNATALSEKSSGATPEAYRRFEAMVLSGFVDSILPEANAALFGAGTAGQVWRSMLAERIANEVAKSGGVGLAERIAGSASTGAAHAAANAAGLSGLNGGVRT</sequence>
<organism evidence="2 3">
    <name type="scientific">Ancylobacter radicis</name>
    <dbReference type="NCBI Taxonomy" id="2836179"/>
    <lineage>
        <taxon>Bacteria</taxon>
        <taxon>Pseudomonadati</taxon>
        <taxon>Pseudomonadota</taxon>
        <taxon>Alphaproteobacteria</taxon>
        <taxon>Hyphomicrobiales</taxon>
        <taxon>Xanthobacteraceae</taxon>
        <taxon>Ancylobacter</taxon>
    </lineage>
</organism>
<evidence type="ECO:0000259" key="1">
    <source>
        <dbReference type="Pfam" id="PF10135"/>
    </source>
</evidence>
<name>A0ABS5RG17_9HYPH</name>
<dbReference type="Proteomes" id="UP001166585">
    <property type="component" value="Unassembled WGS sequence"/>
</dbReference>